<feature type="transmembrane region" description="Helical" evidence="7">
    <location>
        <begin position="99"/>
        <end position="117"/>
    </location>
</feature>
<keyword evidence="5 7" id="KW-1133">Transmembrane helix</keyword>
<feature type="transmembrane region" description="Helical" evidence="7">
    <location>
        <begin position="377"/>
        <end position="401"/>
    </location>
</feature>
<evidence type="ECO:0000256" key="6">
    <source>
        <dbReference type="ARBA" id="ARBA00023136"/>
    </source>
</evidence>
<dbReference type="Pfam" id="PF00083">
    <property type="entry name" value="Sugar_tr"/>
    <property type="match status" value="1"/>
</dbReference>
<feature type="transmembrane region" description="Helical" evidence="7">
    <location>
        <begin position="279"/>
        <end position="300"/>
    </location>
</feature>
<sequence length="498" mass="54190">MALHDSDILPENNTHPKWWKDPGLRTLNFLILGIISIQITSGYDQVVVGSFQAMRPWLNDMGNPGPSRMGLITTATFIGSLVGSLPASSCSDRFGRKSGLLLGSLATIAGSIFQTAARGYIQFTFGRALVGVGISFNVIAGPSLIAELAHPRQRGAVSGFFNTLWYVGSIAAAFTSFGTGHLKTSWSWRIPSLLQVLPPLFLLSILRYIPESPRYLLARGREQDAYAMLVKYHANGHDNDKLVEWEIQGIKNDIETEVENARAPWSTLWDTKASLKRTLCVLSVAFLCLWSGQSFIGYYFSPILSQVGILGTARQTGINGALQVSNLATSLAGALLADRIGRRALWMISVATMILANAGTIVASAKATDNSNAASHTVVVFLFIYSAGYTIACNPLCYAYPAELLPFSVRTKGLSVYVFFSYILATVDIYVNPIALAAISWRFWFVYLGLLVSGFVLVYFAWAETKGLSLEATGRLFDKGSTECSGKLEGYSSQITSD</sequence>
<keyword evidence="3" id="KW-0813">Transport</keyword>
<evidence type="ECO:0000256" key="4">
    <source>
        <dbReference type="ARBA" id="ARBA00022692"/>
    </source>
</evidence>
<keyword evidence="6 7" id="KW-0472">Membrane</keyword>
<feature type="transmembrane region" description="Helical" evidence="7">
    <location>
        <begin position="320"/>
        <end position="337"/>
    </location>
</feature>
<dbReference type="SUPFAM" id="SSF103473">
    <property type="entry name" value="MFS general substrate transporter"/>
    <property type="match status" value="1"/>
</dbReference>
<dbReference type="FunFam" id="1.20.1250.20:FF:000134">
    <property type="entry name" value="MFS sugar transporter protein"/>
    <property type="match status" value="1"/>
</dbReference>
<feature type="transmembrane region" description="Helical" evidence="7">
    <location>
        <begin position="27"/>
        <end position="48"/>
    </location>
</feature>
<evidence type="ECO:0000259" key="8">
    <source>
        <dbReference type="PROSITE" id="PS50850"/>
    </source>
</evidence>
<feature type="transmembrane region" description="Helical" evidence="7">
    <location>
        <begin position="344"/>
        <end position="365"/>
    </location>
</feature>
<reference evidence="9" key="1">
    <citation type="submission" date="2023-11" db="EMBL/GenBank/DDBJ databases">
        <authorList>
            <person name="Alioto T."/>
            <person name="Alioto T."/>
            <person name="Gomez Garrido J."/>
        </authorList>
    </citation>
    <scope>NUCLEOTIDE SEQUENCE</scope>
</reference>
<evidence type="ECO:0000256" key="7">
    <source>
        <dbReference type="SAM" id="Phobius"/>
    </source>
</evidence>
<dbReference type="Proteomes" id="UP001296104">
    <property type="component" value="Unassembled WGS sequence"/>
</dbReference>
<feature type="transmembrane region" description="Helical" evidence="7">
    <location>
        <begin position="413"/>
        <end position="431"/>
    </location>
</feature>
<evidence type="ECO:0000256" key="2">
    <source>
        <dbReference type="ARBA" id="ARBA00010992"/>
    </source>
</evidence>
<dbReference type="PROSITE" id="PS50850">
    <property type="entry name" value="MFS"/>
    <property type="match status" value="1"/>
</dbReference>
<keyword evidence="10" id="KW-1185">Reference proteome</keyword>
<dbReference type="InterPro" id="IPR005828">
    <property type="entry name" value="MFS_sugar_transport-like"/>
</dbReference>
<feature type="transmembrane region" description="Helical" evidence="7">
    <location>
        <begin position="190"/>
        <end position="209"/>
    </location>
</feature>
<comment type="similarity">
    <text evidence="2">Belongs to the major facilitator superfamily. Sugar transporter (TC 2.A.1.1) family.</text>
</comment>
<dbReference type="PANTHER" id="PTHR48022:SF64">
    <property type="entry name" value="MAJOR FACILITATOR SUPERFAMILY (MFS) PROFILE DOMAIN-CONTAINING PROTEIN"/>
    <property type="match status" value="1"/>
</dbReference>
<evidence type="ECO:0000256" key="5">
    <source>
        <dbReference type="ARBA" id="ARBA00022989"/>
    </source>
</evidence>
<feature type="domain" description="Major facilitator superfamily (MFS) profile" evidence="8">
    <location>
        <begin position="30"/>
        <end position="466"/>
    </location>
</feature>
<organism evidence="9 10">
    <name type="scientific">Lecanosticta acicola</name>
    <dbReference type="NCBI Taxonomy" id="111012"/>
    <lineage>
        <taxon>Eukaryota</taxon>
        <taxon>Fungi</taxon>
        <taxon>Dikarya</taxon>
        <taxon>Ascomycota</taxon>
        <taxon>Pezizomycotina</taxon>
        <taxon>Dothideomycetes</taxon>
        <taxon>Dothideomycetidae</taxon>
        <taxon>Mycosphaerellales</taxon>
        <taxon>Mycosphaerellaceae</taxon>
        <taxon>Lecanosticta</taxon>
    </lineage>
</organism>
<evidence type="ECO:0000313" key="9">
    <source>
        <dbReference type="EMBL" id="CAK4020779.1"/>
    </source>
</evidence>
<dbReference type="PROSITE" id="PS00216">
    <property type="entry name" value="SUGAR_TRANSPORT_1"/>
    <property type="match status" value="1"/>
</dbReference>
<protein>
    <submittedName>
        <fullName evidence="9">General substrate transporter</fullName>
    </submittedName>
</protein>
<feature type="transmembrane region" description="Helical" evidence="7">
    <location>
        <begin position="157"/>
        <end position="178"/>
    </location>
</feature>
<evidence type="ECO:0000256" key="3">
    <source>
        <dbReference type="ARBA" id="ARBA00022448"/>
    </source>
</evidence>
<dbReference type="EMBL" id="CAVMBE010000027">
    <property type="protein sequence ID" value="CAK4020779.1"/>
    <property type="molecule type" value="Genomic_DNA"/>
</dbReference>
<gene>
    <name evidence="9" type="ORF">LECACI_7A004751</name>
</gene>
<comment type="caution">
    <text evidence="9">The sequence shown here is derived from an EMBL/GenBank/DDBJ whole genome shotgun (WGS) entry which is preliminary data.</text>
</comment>
<keyword evidence="4 7" id="KW-0812">Transmembrane</keyword>
<dbReference type="GO" id="GO:0016020">
    <property type="term" value="C:membrane"/>
    <property type="evidence" value="ECO:0007669"/>
    <property type="project" value="UniProtKB-SubCell"/>
</dbReference>
<dbReference type="GO" id="GO:0005351">
    <property type="term" value="F:carbohydrate:proton symporter activity"/>
    <property type="evidence" value="ECO:0007669"/>
    <property type="project" value="TreeGrafter"/>
</dbReference>
<feature type="transmembrane region" description="Helical" evidence="7">
    <location>
        <begin position="68"/>
        <end position="87"/>
    </location>
</feature>
<dbReference type="PANTHER" id="PTHR48022">
    <property type="entry name" value="PLASTIDIC GLUCOSE TRANSPORTER 4"/>
    <property type="match status" value="1"/>
</dbReference>
<dbReference type="InterPro" id="IPR005829">
    <property type="entry name" value="Sugar_transporter_CS"/>
</dbReference>
<accession>A0AAI8YZC2</accession>
<name>A0AAI8YZC2_9PEZI</name>
<comment type="subcellular location">
    <subcellularLocation>
        <location evidence="1">Membrane</location>
        <topology evidence="1">Multi-pass membrane protein</topology>
    </subcellularLocation>
</comment>
<feature type="transmembrane region" description="Helical" evidence="7">
    <location>
        <begin position="443"/>
        <end position="462"/>
    </location>
</feature>
<dbReference type="InterPro" id="IPR020846">
    <property type="entry name" value="MFS_dom"/>
</dbReference>
<feature type="transmembrane region" description="Helical" evidence="7">
    <location>
        <begin position="123"/>
        <end position="145"/>
    </location>
</feature>
<evidence type="ECO:0000256" key="1">
    <source>
        <dbReference type="ARBA" id="ARBA00004141"/>
    </source>
</evidence>
<dbReference type="InterPro" id="IPR036259">
    <property type="entry name" value="MFS_trans_sf"/>
</dbReference>
<dbReference type="AlphaFoldDB" id="A0AAI8YZC2"/>
<proteinExistence type="inferred from homology"/>
<dbReference type="InterPro" id="IPR050360">
    <property type="entry name" value="MFS_Sugar_Transporters"/>
</dbReference>
<evidence type="ECO:0000313" key="10">
    <source>
        <dbReference type="Proteomes" id="UP001296104"/>
    </source>
</evidence>
<dbReference type="Gene3D" id="1.20.1250.20">
    <property type="entry name" value="MFS general substrate transporter like domains"/>
    <property type="match status" value="1"/>
</dbReference>